<protein>
    <submittedName>
        <fullName evidence="6">TetR/AcrR family transcriptional regulator</fullName>
    </submittedName>
</protein>
<dbReference type="PRINTS" id="PR00455">
    <property type="entry name" value="HTHTETR"/>
</dbReference>
<feature type="DNA-binding region" description="H-T-H motif" evidence="4">
    <location>
        <begin position="36"/>
        <end position="55"/>
    </location>
</feature>
<dbReference type="PANTHER" id="PTHR47506:SF6">
    <property type="entry name" value="HTH-TYPE TRANSCRIPTIONAL REPRESSOR NEMR"/>
    <property type="match status" value="1"/>
</dbReference>
<evidence type="ECO:0000256" key="1">
    <source>
        <dbReference type="ARBA" id="ARBA00023015"/>
    </source>
</evidence>
<dbReference type="PANTHER" id="PTHR47506">
    <property type="entry name" value="TRANSCRIPTIONAL REGULATORY PROTEIN"/>
    <property type="match status" value="1"/>
</dbReference>
<evidence type="ECO:0000313" key="7">
    <source>
        <dbReference type="Proteomes" id="UP000734823"/>
    </source>
</evidence>
<dbReference type="SUPFAM" id="SSF48498">
    <property type="entry name" value="Tetracyclin repressor-like, C-terminal domain"/>
    <property type="match status" value="1"/>
</dbReference>
<keyword evidence="3" id="KW-0804">Transcription</keyword>
<sequence length="212" mass="22903">MTFTADGRLVRGDRTRAAVLDTAVALATEAGLGGLTLAQLADRLGVSKSGLFAHWRSKEDLQLATIERARMSFKERVVAVALSRPAGVGRLWALHEARLDYLADDELPGGCFFVNAQFEYDARTGPVRDRLAEVLEEWLALIGRLADEGVAVGDLRPDLDTRQLAFEINAVGVATVYQSRLLPGSSAMTLARTAVLTRLRAVCTDPALLPAD</sequence>
<dbReference type="InterPro" id="IPR036271">
    <property type="entry name" value="Tet_transcr_reg_TetR-rel_C_sf"/>
</dbReference>
<keyword evidence="2 4" id="KW-0238">DNA-binding</keyword>
<keyword evidence="1" id="KW-0805">Transcription regulation</keyword>
<dbReference type="SUPFAM" id="SSF46689">
    <property type="entry name" value="Homeodomain-like"/>
    <property type="match status" value="1"/>
</dbReference>
<dbReference type="Pfam" id="PF16925">
    <property type="entry name" value="TetR_C_13"/>
    <property type="match status" value="1"/>
</dbReference>
<dbReference type="Gene3D" id="1.10.10.60">
    <property type="entry name" value="Homeodomain-like"/>
    <property type="match status" value="1"/>
</dbReference>
<comment type="caution">
    <text evidence="6">The sequence shown here is derived from an EMBL/GenBank/DDBJ whole genome shotgun (WGS) entry which is preliminary data.</text>
</comment>
<dbReference type="InterPro" id="IPR011075">
    <property type="entry name" value="TetR_C"/>
</dbReference>
<dbReference type="RefSeq" id="WP_187220389.1">
    <property type="nucleotide sequence ID" value="NZ_JABVED010000005.1"/>
</dbReference>
<dbReference type="Pfam" id="PF00440">
    <property type="entry name" value="TetR_N"/>
    <property type="match status" value="1"/>
</dbReference>
<reference evidence="6 7" key="1">
    <citation type="submission" date="2020-06" db="EMBL/GenBank/DDBJ databases">
        <title>Actinokineospora xiongansis sp. nov., isolated from soil of Baiyangdian.</title>
        <authorList>
            <person name="Zhang X."/>
        </authorList>
    </citation>
    <scope>NUCLEOTIDE SEQUENCE [LARGE SCALE GENOMIC DNA]</scope>
    <source>
        <strain evidence="6 7">HBU206404</strain>
    </source>
</reference>
<organism evidence="6 7">
    <name type="scientific">Actinokineospora xionganensis</name>
    <dbReference type="NCBI Taxonomy" id="2684470"/>
    <lineage>
        <taxon>Bacteria</taxon>
        <taxon>Bacillati</taxon>
        <taxon>Actinomycetota</taxon>
        <taxon>Actinomycetes</taxon>
        <taxon>Pseudonocardiales</taxon>
        <taxon>Pseudonocardiaceae</taxon>
        <taxon>Actinokineospora</taxon>
    </lineage>
</organism>
<dbReference type="Gene3D" id="1.10.357.10">
    <property type="entry name" value="Tetracycline Repressor, domain 2"/>
    <property type="match status" value="1"/>
</dbReference>
<proteinExistence type="predicted"/>
<gene>
    <name evidence="6" type="ORF">GPZ80_12085</name>
</gene>
<keyword evidence="7" id="KW-1185">Reference proteome</keyword>
<accession>A0ABR7L5F6</accession>
<dbReference type="PROSITE" id="PS50977">
    <property type="entry name" value="HTH_TETR_2"/>
    <property type="match status" value="1"/>
</dbReference>
<dbReference type="InterPro" id="IPR001647">
    <property type="entry name" value="HTH_TetR"/>
</dbReference>
<evidence type="ECO:0000313" key="6">
    <source>
        <dbReference type="EMBL" id="MBC6447911.1"/>
    </source>
</evidence>
<dbReference type="EMBL" id="JABVED010000005">
    <property type="protein sequence ID" value="MBC6447911.1"/>
    <property type="molecule type" value="Genomic_DNA"/>
</dbReference>
<evidence type="ECO:0000256" key="3">
    <source>
        <dbReference type="ARBA" id="ARBA00023163"/>
    </source>
</evidence>
<evidence type="ECO:0000256" key="2">
    <source>
        <dbReference type="ARBA" id="ARBA00023125"/>
    </source>
</evidence>
<evidence type="ECO:0000256" key="4">
    <source>
        <dbReference type="PROSITE-ProRule" id="PRU00335"/>
    </source>
</evidence>
<name>A0ABR7L5F6_9PSEU</name>
<dbReference type="InterPro" id="IPR009057">
    <property type="entry name" value="Homeodomain-like_sf"/>
</dbReference>
<dbReference type="Proteomes" id="UP000734823">
    <property type="component" value="Unassembled WGS sequence"/>
</dbReference>
<evidence type="ECO:0000259" key="5">
    <source>
        <dbReference type="PROSITE" id="PS50977"/>
    </source>
</evidence>
<feature type="domain" description="HTH tetR-type" evidence="5">
    <location>
        <begin position="13"/>
        <end position="73"/>
    </location>
</feature>